<reference evidence="10 11" key="1">
    <citation type="submission" date="2023-01" db="EMBL/GenBank/DDBJ databases">
        <title>Analysis of 21 Apiospora genomes using comparative genomics revels a genus with tremendous synthesis potential of carbohydrate active enzymes and secondary metabolites.</title>
        <authorList>
            <person name="Sorensen T."/>
        </authorList>
    </citation>
    <scope>NUCLEOTIDE SEQUENCE [LARGE SCALE GENOMIC DNA]</scope>
    <source>
        <strain evidence="10 11">CBS 135458</strain>
    </source>
</reference>
<evidence type="ECO:0000256" key="6">
    <source>
        <dbReference type="ARBA" id="ARBA00023098"/>
    </source>
</evidence>
<feature type="region of interest" description="Disordered" evidence="8">
    <location>
        <begin position="1326"/>
        <end position="1362"/>
    </location>
</feature>
<evidence type="ECO:0000256" key="5">
    <source>
        <dbReference type="ARBA" id="ARBA00022963"/>
    </source>
</evidence>
<feature type="short sequence motif" description="GXSXG" evidence="7">
    <location>
        <begin position="893"/>
        <end position="897"/>
    </location>
</feature>
<feature type="short sequence motif" description="GXGXXG" evidence="7">
    <location>
        <begin position="860"/>
        <end position="865"/>
    </location>
</feature>
<dbReference type="InterPro" id="IPR002641">
    <property type="entry name" value="PNPLA_dom"/>
</dbReference>
<feature type="compositionally biased region" description="Polar residues" evidence="8">
    <location>
        <begin position="23"/>
        <end position="32"/>
    </location>
</feature>
<dbReference type="GeneID" id="92091563"/>
<dbReference type="PANTHER" id="PTHR24185:SF1">
    <property type="entry name" value="CALCIUM-INDEPENDENT PHOSPHOLIPASE A2-GAMMA"/>
    <property type="match status" value="1"/>
</dbReference>
<sequence length="1579" mass="176681">MSWNPSIPTRQRQGSGSAAASGNSKPQRQASELTDADETPDIFEDAQERWVFEASRASSPLPAPPTVSISPPEANYIQAGRRSHSRSSIDARPPPVPPKPTPQPTTAIPLRATVDEAVASNAPSLSAASTETIYQKKCEQCEEHGKDVWYCNICETSFCEQCWNGQFVHRKPPRGGLPHEKTDVDVAEKVQNVLSPPTDNWVREQLYKSDEITSWFGVERPEDNAPPVFQDYGRFADLMASTDPIRSQPSFMERWAEVDRDRRTPSLVSFVGQTGAGKSTLVKLLIDFGLNGPAFFPTPVVGPRGAHLPTSEDVHLYLDPRTCESPGPLLYADCEGLEGGEREPLGAKFRRMRRAHKDNPNEAEVDADAQARKASKIISERELEWASESRTRSREFAVTNLYPRLLYTFSDTIVFVLRNPRTIEHVFEKLVKWAAAAIETSSNQPVLPHAIIALNASEHDIDVKLWDVKFNTETILEDLAHTVNRNETFKKWAQFWRERGKAIDNLLDLVLCYYSTIQIIRLPADGRPKLMAEQVEKLYKATLSGCIAARGARNEVRMLLDVEDMHAYLQEAFNHYSKTLESPFDFVQASFRNSPIPPDFGGNILKLALGMTHLWKDHPHIQAPQIFSELSYMVASCIMLDSSRHKNKGFADQIFPKYMDHLDDALENFCDQHWPCEFVNPKTGVRCVNVRFGHTAKGHQSADGKVFATGEYQSKFSFEQNAHRFRQKVYSCLTQLLQQLTTDYRLGTSEESAALSIHQTMVMRSFFRRATQNSSSDKTHATLTSHTACFCCLFGQAEHCLPCGHVICTRCLQGYGEQRHVHGYRIFGCPMEDIDGGREEACTIYLKPASAGVRILTLDGGGIRGIVELEVLEQIETALGGIPIQCFFDLVVGTSTGGLVALGLGSMQWRVSECIEKFVKLCHEVFTRRSGSSLPIIGSFIENYHHSKYQTTTLESALQTAFTEDLLLYGDSVSLVAVTATNLAGNKTYVLANYNQPRGAPKSSHYHFQRPEVNDTELKIWEAARATAAAPRYFKSFHHDLSHKTYIDGAVLHNNPIRIADSERKVLWPEVQVPDMILSLGTGGSAHLSRAGSEHMSEARKGVFNHGRQLYSILRNNMQQTLDCERSWDEFFDNMVTALSTTAFTTSRFRRLNPDVGMIPALDEKDKIDDLRRRAQESLRRDRSRIQDVARQLVASTFYFELLPIDSEPESDGKILVHARIQCRLPQPSVDVSNLGRHLLERASQQYEEPRFVIFEDGDLAPLKVVPVSERAMSQMIRTGEFDLGRLRFHIKNKMRPTQIVMHFGELAMHPISGFPQLLFSDTAQPTSAKPTVFPSSMPSTRYTHGSRRLKRTAGSWQPPDLKRVQKLSNLSMFAKRQAGLGDDGAGEAANTEPTPPSVSPPPRPNTSSPSFSLGDGVNSPSSSLPRKRIGGVRDAFKALLWSPSRENIRMEPAELSDDLRQWLDRYRDVEARIKNANNHNYSQNQNQTVNTTTTPSVPDEQLAYSLQYYNVRPEEYAMYRQWVGLLQSSVASSASSQAAPLPWLPPVGKDTGGYASSSPAGVVHEMAADHALPVELPG</sequence>
<evidence type="ECO:0000313" key="10">
    <source>
        <dbReference type="EMBL" id="KAK8064453.1"/>
    </source>
</evidence>
<evidence type="ECO:0000313" key="11">
    <source>
        <dbReference type="Proteomes" id="UP001480595"/>
    </source>
</evidence>
<feature type="active site" description="Nucleophile" evidence="7">
    <location>
        <position position="895"/>
    </location>
</feature>
<keyword evidence="4" id="KW-0862">Zinc</keyword>
<comment type="caution">
    <text evidence="10">The sequence shown here is derived from an EMBL/GenBank/DDBJ whole genome shotgun (WGS) entry which is preliminary data.</text>
</comment>
<feature type="compositionally biased region" description="Polar residues" evidence="8">
    <location>
        <begin position="1"/>
        <end position="13"/>
    </location>
</feature>
<evidence type="ECO:0000256" key="1">
    <source>
        <dbReference type="ARBA" id="ARBA00022723"/>
    </source>
</evidence>
<dbReference type="EMBL" id="JAQQWL010000007">
    <property type="protein sequence ID" value="KAK8064453.1"/>
    <property type="molecule type" value="Genomic_DNA"/>
</dbReference>
<keyword evidence="5 7" id="KW-0442">Lipid degradation</keyword>
<evidence type="ECO:0000256" key="2">
    <source>
        <dbReference type="ARBA" id="ARBA00022771"/>
    </source>
</evidence>
<dbReference type="CDD" id="cd19757">
    <property type="entry name" value="Bbox1"/>
    <property type="match status" value="1"/>
</dbReference>
<dbReference type="InterPro" id="IPR016035">
    <property type="entry name" value="Acyl_Trfase/lysoPLipase"/>
</dbReference>
<organism evidence="10 11">
    <name type="scientific">Apiospora phragmitis</name>
    <dbReference type="NCBI Taxonomy" id="2905665"/>
    <lineage>
        <taxon>Eukaryota</taxon>
        <taxon>Fungi</taxon>
        <taxon>Dikarya</taxon>
        <taxon>Ascomycota</taxon>
        <taxon>Pezizomycotina</taxon>
        <taxon>Sordariomycetes</taxon>
        <taxon>Xylariomycetidae</taxon>
        <taxon>Amphisphaeriales</taxon>
        <taxon>Apiosporaceae</taxon>
        <taxon>Apiospora</taxon>
    </lineage>
</organism>
<feature type="compositionally biased region" description="Pro residues" evidence="8">
    <location>
        <begin position="92"/>
        <end position="103"/>
    </location>
</feature>
<dbReference type="PROSITE" id="PS51635">
    <property type="entry name" value="PNPLA"/>
    <property type="match status" value="1"/>
</dbReference>
<keyword evidence="1" id="KW-0479">Metal-binding</keyword>
<dbReference type="InterPro" id="IPR017907">
    <property type="entry name" value="Znf_RING_CS"/>
</dbReference>
<accession>A0ABR1UZS8</accession>
<dbReference type="Proteomes" id="UP001480595">
    <property type="component" value="Unassembled WGS sequence"/>
</dbReference>
<proteinExistence type="predicted"/>
<dbReference type="PANTHER" id="PTHR24185">
    <property type="entry name" value="CALCIUM-INDEPENDENT PHOSPHOLIPASE A2-GAMMA"/>
    <property type="match status" value="1"/>
</dbReference>
<dbReference type="SUPFAM" id="SSF52151">
    <property type="entry name" value="FabD/lysophospholipase-like"/>
    <property type="match status" value="1"/>
</dbReference>
<evidence type="ECO:0000256" key="7">
    <source>
        <dbReference type="PROSITE-ProRule" id="PRU01161"/>
    </source>
</evidence>
<feature type="short sequence motif" description="DGA/G" evidence="7">
    <location>
        <begin position="1048"/>
        <end position="1050"/>
    </location>
</feature>
<feature type="domain" description="PNPLA" evidence="9">
    <location>
        <begin position="856"/>
        <end position="1061"/>
    </location>
</feature>
<keyword evidence="3 7" id="KW-0378">Hydrolase</keyword>
<keyword evidence="11" id="KW-1185">Reference proteome</keyword>
<evidence type="ECO:0000256" key="3">
    <source>
        <dbReference type="ARBA" id="ARBA00022801"/>
    </source>
</evidence>
<feature type="active site" description="Proton acceptor" evidence="7">
    <location>
        <position position="1048"/>
    </location>
</feature>
<feature type="compositionally biased region" description="Acidic residues" evidence="8">
    <location>
        <begin position="34"/>
        <end position="45"/>
    </location>
</feature>
<gene>
    <name evidence="10" type="ORF">PG994_007091</name>
</gene>
<dbReference type="Gene3D" id="3.40.1090.10">
    <property type="entry name" value="Cytosolic phospholipase A2 catalytic domain"/>
    <property type="match status" value="1"/>
</dbReference>
<evidence type="ECO:0000259" key="9">
    <source>
        <dbReference type="PROSITE" id="PS51635"/>
    </source>
</evidence>
<feature type="region of interest" description="Disordered" evidence="8">
    <location>
        <begin position="1"/>
        <end position="107"/>
    </location>
</feature>
<feature type="compositionally biased region" description="Polar residues" evidence="8">
    <location>
        <begin position="1326"/>
        <end position="1344"/>
    </location>
</feature>
<keyword evidence="2" id="KW-0863">Zinc-finger</keyword>
<dbReference type="PROSITE" id="PS00518">
    <property type="entry name" value="ZF_RING_1"/>
    <property type="match status" value="1"/>
</dbReference>
<dbReference type="RefSeq" id="XP_066715442.1">
    <property type="nucleotide sequence ID" value="XM_066858500.1"/>
</dbReference>
<name>A0ABR1UZS8_9PEZI</name>
<feature type="compositionally biased region" description="Pro residues" evidence="8">
    <location>
        <begin position="1394"/>
        <end position="1405"/>
    </location>
</feature>
<keyword evidence="6 7" id="KW-0443">Lipid metabolism</keyword>
<evidence type="ECO:0000256" key="8">
    <source>
        <dbReference type="SAM" id="MobiDB-lite"/>
    </source>
</evidence>
<dbReference type="Pfam" id="PF01734">
    <property type="entry name" value="Patatin"/>
    <property type="match status" value="1"/>
</dbReference>
<protein>
    <submittedName>
        <fullName evidence="10">FabD/lysophospholipase-like protein</fullName>
    </submittedName>
</protein>
<dbReference type="CDD" id="cd07199">
    <property type="entry name" value="Pat17_PNPLA8_PNPLA9_like"/>
    <property type="match status" value="1"/>
</dbReference>
<feature type="region of interest" description="Disordered" evidence="8">
    <location>
        <begin position="1380"/>
        <end position="1429"/>
    </location>
</feature>
<evidence type="ECO:0000256" key="4">
    <source>
        <dbReference type="ARBA" id="ARBA00022833"/>
    </source>
</evidence>